<gene>
    <name evidence="9" type="ORF">LEMA_P061580.1</name>
</gene>
<dbReference type="GO" id="GO:0006629">
    <property type="term" value="P:lipid metabolic process"/>
    <property type="evidence" value="ECO:0007669"/>
    <property type="project" value="UniProtKB-KW"/>
</dbReference>
<evidence type="ECO:0000256" key="3">
    <source>
        <dbReference type="ARBA" id="ARBA00022824"/>
    </source>
</evidence>
<evidence type="ECO:0000313" key="9">
    <source>
        <dbReference type="EMBL" id="CBX91124.1"/>
    </source>
</evidence>
<dbReference type="PANTHER" id="PTHR21212">
    <property type="entry name" value="BERNARDINELLI-SEIP CONGENITAL LIPODYSTROPHY 2 HOMOLOG BSCL2 PROTEIN"/>
    <property type="match status" value="1"/>
</dbReference>
<evidence type="ECO:0000256" key="4">
    <source>
        <dbReference type="ARBA" id="ARBA00022989"/>
    </source>
</evidence>
<keyword evidence="4 8" id="KW-1133">Transmembrane helix</keyword>
<dbReference type="Proteomes" id="UP000002668">
    <property type="component" value="Genome"/>
</dbReference>
<evidence type="ECO:0000256" key="5">
    <source>
        <dbReference type="ARBA" id="ARBA00023098"/>
    </source>
</evidence>
<evidence type="ECO:0000256" key="7">
    <source>
        <dbReference type="SAM" id="MobiDB-lite"/>
    </source>
</evidence>
<dbReference type="HOGENOM" id="CLU_043048_0_0_1"/>
<dbReference type="AlphaFoldDB" id="E4ZHY1"/>
<feature type="compositionally biased region" description="Acidic residues" evidence="7">
    <location>
        <begin position="411"/>
        <end position="421"/>
    </location>
</feature>
<dbReference type="EMBL" id="FP929065">
    <property type="protein sequence ID" value="CBX91124.1"/>
    <property type="molecule type" value="Genomic_DNA"/>
</dbReference>
<keyword evidence="2 8" id="KW-0812">Transmembrane</keyword>
<dbReference type="eggNOG" id="KOG4200">
    <property type="taxonomic scope" value="Eukaryota"/>
</dbReference>
<dbReference type="InParanoid" id="E4ZHY1"/>
<name>E4ZHY1_LEPMJ</name>
<reference evidence="10" key="1">
    <citation type="journal article" date="2011" name="Nat. Commun.">
        <title>Effector diversification within compartments of the Leptosphaeria maculans genome affected by Repeat-Induced Point mutations.</title>
        <authorList>
            <person name="Rouxel T."/>
            <person name="Grandaubert J."/>
            <person name="Hane J.K."/>
            <person name="Hoede C."/>
            <person name="van de Wouw A.P."/>
            <person name="Couloux A."/>
            <person name="Dominguez V."/>
            <person name="Anthouard V."/>
            <person name="Bally P."/>
            <person name="Bourras S."/>
            <person name="Cozijnsen A.J."/>
            <person name="Ciuffetti L.M."/>
            <person name="Degrave A."/>
            <person name="Dilmaghani A."/>
            <person name="Duret L."/>
            <person name="Fudal I."/>
            <person name="Goodwin S.B."/>
            <person name="Gout L."/>
            <person name="Glaser N."/>
            <person name="Linglin J."/>
            <person name="Kema G.H.J."/>
            <person name="Lapalu N."/>
            <person name="Lawrence C.B."/>
            <person name="May K."/>
            <person name="Meyer M."/>
            <person name="Ollivier B."/>
            <person name="Poulain J."/>
            <person name="Schoch C.L."/>
            <person name="Simon A."/>
            <person name="Spatafora J.W."/>
            <person name="Stachowiak A."/>
            <person name="Turgeon B.G."/>
            <person name="Tyler B.M."/>
            <person name="Vincent D."/>
            <person name="Weissenbach J."/>
            <person name="Amselem J."/>
            <person name="Quesneville H."/>
            <person name="Oliver R.P."/>
            <person name="Wincker P."/>
            <person name="Balesdent M.-H."/>
            <person name="Howlett B.J."/>
        </authorList>
    </citation>
    <scope>NUCLEOTIDE SEQUENCE [LARGE SCALE GENOMIC DNA]</scope>
    <source>
        <strain evidence="10">JN3 / isolate v23.1.3 / race Av1-4-5-6-7-8</strain>
    </source>
</reference>
<evidence type="ECO:0000256" key="2">
    <source>
        <dbReference type="ARBA" id="ARBA00022692"/>
    </source>
</evidence>
<feature type="region of interest" description="Disordered" evidence="7">
    <location>
        <begin position="410"/>
        <end position="469"/>
    </location>
</feature>
<protein>
    <submittedName>
        <fullName evidence="9">Uncharacterized protein</fullName>
    </submittedName>
</protein>
<feature type="transmembrane region" description="Helical" evidence="8">
    <location>
        <begin position="42"/>
        <end position="64"/>
    </location>
</feature>
<keyword evidence="10" id="KW-1185">Reference proteome</keyword>
<dbReference type="PANTHER" id="PTHR21212:SF0">
    <property type="entry name" value="SEIPIN"/>
    <property type="match status" value="1"/>
</dbReference>
<dbReference type="CDD" id="cd23995">
    <property type="entry name" value="Seipin_BSCL2_like"/>
    <property type="match status" value="1"/>
</dbReference>
<dbReference type="GO" id="GO:0140042">
    <property type="term" value="P:lipid droplet formation"/>
    <property type="evidence" value="ECO:0007669"/>
    <property type="project" value="UniProtKB-ARBA"/>
</dbReference>
<dbReference type="OrthoDB" id="3990054at2759"/>
<feature type="compositionally biased region" description="Basic and acidic residues" evidence="7">
    <location>
        <begin position="460"/>
        <end position="469"/>
    </location>
</feature>
<evidence type="ECO:0000256" key="6">
    <source>
        <dbReference type="ARBA" id="ARBA00023136"/>
    </source>
</evidence>
<dbReference type="GeneID" id="13284272"/>
<organism evidence="10">
    <name type="scientific">Leptosphaeria maculans (strain JN3 / isolate v23.1.3 / race Av1-4-5-6-7-8)</name>
    <name type="common">Blackleg fungus</name>
    <name type="synonym">Phoma lingam</name>
    <dbReference type="NCBI Taxonomy" id="985895"/>
    <lineage>
        <taxon>Eukaryota</taxon>
        <taxon>Fungi</taxon>
        <taxon>Dikarya</taxon>
        <taxon>Ascomycota</taxon>
        <taxon>Pezizomycotina</taxon>
        <taxon>Dothideomycetes</taxon>
        <taxon>Pleosporomycetidae</taxon>
        <taxon>Pleosporales</taxon>
        <taxon>Pleosporineae</taxon>
        <taxon>Leptosphaeriaceae</taxon>
        <taxon>Plenodomus</taxon>
        <taxon>Plenodomus lingam/Leptosphaeria maculans species complex</taxon>
    </lineage>
</organism>
<accession>E4ZHY1</accession>
<dbReference type="Pfam" id="PF06775">
    <property type="entry name" value="Seipin"/>
    <property type="match status" value="1"/>
</dbReference>
<feature type="compositionally biased region" description="Polar residues" evidence="7">
    <location>
        <begin position="372"/>
        <end position="388"/>
    </location>
</feature>
<evidence type="ECO:0000313" key="10">
    <source>
        <dbReference type="Proteomes" id="UP000002668"/>
    </source>
</evidence>
<feature type="region of interest" description="Disordered" evidence="7">
    <location>
        <begin position="337"/>
        <end position="388"/>
    </location>
</feature>
<dbReference type="InterPro" id="IPR009617">
    <property type="entry name" value="Seipin"/>
</dbReference>
<dbReference type="VEuPathDB" id="FungiDB:LEMA_P061580.1"/>
<dbReference type="GO" id="GO:0005789">
    <property type="term" value="C:endoplasmic reticulum membrane"/>
    <property type="evidence" value="ECO:0007669"/>
    <property type="project" value="UniProtKB-SubCell"/>
</dbReference>
<keyword evidence="6 8" id="KW-0472">Membrane</keyword>
<comment type="subcellular location">
    <subcellularLocation>
        <location evidence="1">Endoplasmic reticulum membrane</location>
        <topology evidence="1">Multi-pass membrane protein</topology>
    </subcellularLocation>
</comment>
<proteinExistence type="predicted"/>
<keyword evidence="3" id="KW-0256">Endoplasmic reticulum</keyword>
<dbReference type="STRING" id="985895.E4ZHY1"/>
<evidence type="ECO:0000256" key="8">
    <source>
        <dbReference type="SAM" id="Phobius"/>
    </source>
</evidence>
<sequence>MASTETDPDEDQSFTKTVTDTLLLPVRVATSPVLLRTYLRTIFLFLASCIFFGFAVVAYSSLYYSYIPVRGISVPVYLQYDHGAPPSLASCVASAAGEGDTIPGGRWTKWPYGIANVPGLIDRQKYDFVVEMDVPRSDNNLQIGNWMIVLEMRGPTTPGSGGMLGLLGWEEEWDVQDHSMGVGPASTATGRDTTAPKFSSRKAVVLARSRRPAILTYRSRIVEAAHRLLRLPFYLFGWHTESEHVEVSMMESVVFEQGDRNIPTSLRLEIRSKQPLEVYRVKVHISARLEGLRWLMYKYWITSAVVGIGLFWGVEMGVLIFTWALFTLLFSRSSTTTPASPEPQKQIKSEPDDQPANLNPGPTDKEPRDPLSDTSHVFPTLPSQQPLSYTSIKEEAQTLDMGDVPIKEEAEAHDEDDDSLLEEMLPLRKKQAGFEDSGLGTSLESSVDRGLSRRRSVKGKGMEDERANG</sequence>
<keyword evidence="5" id="KW-0443">Lipid metabolism</keyword>
<evidence type="ECO:0000256" key="1">
    <source>
        <dbReference type="ARBA" id="ARBA00004477"/>
    </source>
</evidence>
<dbReference type="OMA" id="HSKQVQI"/>
<feature type="transmembrane region" description="Helical" evidence="8">
    <location>
        <begin position="299"/>
        <end position="326"/>
    </location>
</feature>